<keyword evidence="5 6" id="KW-0472">Membrane</keyword>
<evidence type="ECO:0000256" key="1">
    <source>
        <dbReference type="ARBA" id="ARBA00004141"/>
    </source>
</evidence>
<accession>A0AAD5EA60</accession>
<feature type="transmembrane region" description="Helical" evidence="6">
    <location>
        <begin position="297"/>
        <end position="318"/>
    </location>
</feature>
<dbReference type="Pfam" id="PF01544">
    <property type="entry name" value="CorA"/>
    <property type="match status" value="2"/>
</dbReference>
<evidence type="ECO:0000256" key="4">
    <source>
        <dbReference type="ARBA" id="ARBA00022989"/>
    </source>
</evidence>
<name>A0AAD5EA60_UMBRA</name>
<keyword evidence="8" id="KW-1185">Reference proteome</keyword>
<dbReference type="AlphaFoldDB" id="A0AAD5EA60"/>
<evidence type="ECO:0000256" key="5">
    <source>
        <dbReference type="ARBA" id="ARBA00023136"/>
    </source>
</evidence>
<dbReference type="PANTHER" id="PTHR21535:SF51">
    <property type="entry name" value="MANGANESE RESISTANCE PROTEIN MNR2"/>
    <property type="match status" value="1"/>
</dbReference>
<dbReference type="SUPFAM" id="SSF144083">
    <property type="entry name" value="Magnesium transport protein CorA, transmembrane region"/>
    <property type="match status" value="1"/>
</dbReference>
<comment type="caution">
    <text evidence="7">The sequence shown here is derived from an EMBL/GenBank/DDBJ whole genome shotgun (WGS) entry which is preliminary data.</text>
</comment>
<gene>
    <name evidence="7" type="ORF">K450DRAFT_265889</name>
</gene>
<dbReference type="InterPro" id="IPR002523">
    <property type="entry name" value="MgTranspt_CorA/ZnTranspt_ZntB"/>
</dbReference>
<dbReference type="CDD" id="cd12829">
    <property type="entry name" value="Alr1p-like"/>
    <property type="match status" value="1"/>
</dbReference>
<dbReference type="GO" id="GO:0015095">
    <property type="term" value="F:magnesium ion transmembrane transporter activity"/>
    <property type="evidence" value="ECO:0007669"/>
    <property type="project" value="InterPro"/>
</dbReference>
<evidence type="ECO:0000313" key="7">
    <source>
        <dbReference type="EMBL" id="KAI8579155.1"/>
    </source>
</evidence>
<proteinExistence type="inferred from homology"/>
<dbReference type="RefSeq" id="XP_051444159.1">
    <property type="nucleotide sequence ID" value="XM_051592801.1"/>
</dbReference>
<organism evidence="7 8">
    <name type="scientific">Umbelopsis ramanniana AG</name>
    <dbReference type="NCBI Taxonomy" id="1314678"/>
    <lineage>
        <taxon>Eukaryota</taxon>
        <taxon>Fungi</taxon>
        <taxon>Fungi incertae sedis</taxon>
        <taxon>Mucoromycota</taxon>
        <taxon>Mucoromycotina</taxon>
        <taxon>Umbelopsidomycetes</taxon>
        <taxon>Umbelopsidales</taxon>
        <taxon>Umbelopsidaceae</taxon>
        <taxon>Umbelopsis</taxon>
    </lineage>
</organism>
<evidence type="ECO:0000313" key="8">
    <source>
        <dbReference type="Proteomes" id="UP001206595"/>
    </source>
</evidence>
<dbReference type="GO" id="GO:0016020">
    <property type="term" value="C:membrane"/>
    <property type="evidence" value="ECO:0007669"/>
    <property type="project" value="UniProtKB-SubCell"/>
</dbReference>
<dbReference type="InterPro" id="IPR044089">
    <property type="entry name" value="Alr1-like"/>
</dbReference>
<evidence type="ECO:0000256" key="6">
    <source>
        <dbReference type="SAM" id="Phobius"/>
    </source>
</evidence>
<dbReference type="PANTHER" id="PTHR21535">
    <property type="entry name" value="MAGNESIUM AND COBALT TRANSPORT PROTEIN/MITOCHONDRIAL IMPORT INNER MEMBRANE TRANSLOCASE SUBUNIT TIM8"/>
    <property type="match status" value="1"/>
</dbReference>
<evidence type="ECO:0000256" key="3">
    <source>
        <dbReference type="ARBA" id="ARBA00022692"/>
    </source>
</evidence>
<evidence type="ECO:0000256" key="2">
    <source>
        <dbReference type="ARBA" id="ARBA00009765"/>
    </source>
</evidence>
<dbReference type="EMBL" id="MU620922">
    <property type="protein sequence ID" value="KAI8579155.1"/>
    <property type="molecule type" value="Genomic_DNA"/>
</dbReference>
<dbReference type="SUPFAM" id="SSF143865">
    <property type="entry name" value="CorA soluble domain-like"/>
    <property type="match status" value="1"/>
</dbReference>
<dbReference type="InterPro" id="IPR045861">
    <property type="entry name" value="CorA_cytoplasmic_dom"/>
</dbReference>
<sequence>MKTISKVFGIHPLTTEDILTEESREKCEIFPNYMFVCYRAFNQDHYSPDFLEPVNFYNVVFKHGLISFHFEPSSHSHNVRKRARQLQGFINVTSDWINYAIIDDISDSFGPLIKQIEVEVDSIDDLVLLLRESEQSDMLRRIGSCRKMVMHLLRLLTSKSDVIRGLIKRSEDRTREYNSRFYDAGNPLINLGGLAGVHRSGTATPTQLAPSAVPREGAFKFMPTSSEYTGHPEEEDKHYNPDVTMYFGDIQDHIVTMLQNLNHYETILSRAHSNYLAQISIELTQTSNSFNQTVSRLTVFATVLVPMNIITGLFGMNVRVPGEAFQDLGYFFWIVASLAMFAVFSLALAKRADLM</sequence>
<dbReference type="Proteomes" id="UP001206595">
    <property type="component" value="Unassembled WGS sequence"/>
</dbReference>
<keyword evidence="3 6" id="KW-0812">Transmembrane</keyword>
<dbReference type="Gene3D" id="1.20.58.340">
    <property type="entry name" value="Magnesium transport protein CorA, transmembrane region"/>
    <property type="match status" value="2"/>
</dbReference>
<comment type="similarity">
    <text evidence="2">Belongs to the CorA metal ion transporter (MIT) (TC 1.A.35) family.</text>
</comment>
<feature type="transmembrane region" description="Helical" evidence="6">
    <location>
        <begin position="330"/>
        <end position="349"/>
    </location>
</feature>
<dbReference type="InterPro" id="IPR045863">
    <property type="entry name" value="CorA_TM1_TM2"/>
</dbReference>
<protein>
    <submittedName>
        <fullName evidence="7">Uncharacterized protein</fullName>
    </submittedName>
</protein>
<dbReference type="GeneID" id="75918143"/>
<reference evidence="7" key="1">
    <citation type="submission" date="2021-06" db="EMBL/GenBank/DDBJ databases">
        <authorList>
            <consortium name="DOE Joint Genome Institute"/>
            <person name="Mondo S.J."/>
            <person name="Amses K.R."/>
            <person name="Simmons D.R."/>
            <person name="Longcore J.E."/>
            <person name="Seto K."/>
            <person name="Alves G.H."/>
            <person name="Bonds A.E."/>
            <person name="Quandt C.A."/>
            <person name="Davis W.J."/>
            <person name="Chang Y."/>
            <person name="Letcher P.M."/>
            <person name="Powell M.J."/>
            <person name="Kuo A."/>
            <person name="Labutti K."/>
            <person name="Pangilinan J."/>
            <person name="Andreopoulos W."/>
            <person name="Tritt A."/>
            <person name="Riley R."/>
            <person name="Hundley H."/>
            <person name="Johnson J."/>
            <person name="Lipzen A."/>
            <person name="Barry K."/>
            <person name="Berbee M.L."/>
            <person name="Buchler N.E."/>
            <person name="Grigoriev I.V."/>
            <person name="Spatafora J.W."/>
            <person name="Stajich J.E."/>
            <person name="James T.Y."/>
        </authorList>
    </citation>
    <scope>NUCLEOTIDE SEQUENCE</scope>
    <source>
        <strain evidence="7">AG</strain>
    </source>
</reference>
<dbReference type="GO" id="GO:0010961">
    <property type="term" value="P:intracellular magnesium ion homeostasis"/>
    <property type="evidence" value="ECO:0007669"/>
    <property type="project" value="TreeGrafter"/>
</dbReference>
<reference evidence="7" key="2">
    <citation type="journal article" date="2022" name="Proc. Natl. Acad. Sci. U.S.A.">
        <title>Diploid-dominant life cycles characterize the early evolution of Fungi.</title>
        <authorList>
            <person name="Amses K.R."/>
            <person name="Simmons D.R."/>
            <person name="Longcore J.E."/>
            <person name="Mondo S.J."/>
            <person name="Seto K."/>
            <person name="Jeronimo G.H."/>
            <person name="Bonds A.E."/>
            <person name="Quandt C.A."/>
            <person name="Davis W.J."/>
            <person name="Chang Y."/>
            <person name="Federici B.A."/>
            <person name="Kuo A."/>
            <person name="LaButti K."/>
            <person name="Pangilinan J."/>
            <person name="Andreopoulos W."/>
            <person name="Tritt A."/>
            <person name="Riley R."/>
            <person name="Hundley H."/>
            <person name="Johnson J."/>
            <person name="Lipzen A."/>
            <person name="Barry K."/>
            <person name="Lang B.F."/>
            <person name="Cuomo C.A."/>
            <person name="Buchler N.E."/>
            <person name="Grigoriev I.V."/>
            <person name="Spatafora J.W."/>
            <person name="Stajich J.E."/>
            <person name="James T.Y."/>
        </authorList>
    </citation>
    <scope>NUCLEOTIDE SEQUENCE</scope>
    <source>
        <strain evidence="7">AG</strain>
    </source>
</reference>
<dbReference type="Gene3D" id="3.30.460.20">
    <property type="entry name" value="CorA soluble domain-like"/>
    <property type="match status" value="1"/>
</dbReference>
<keyword evidence="4 6" id="KW-1133">Transmembrane helix</keyword>
<comment type="subcellular location">
    <subcellularLocation>
        <location evidence="1">Membrane</location>
        <topology evidence="1">Multi-pass membrane protein</topology>
    </subcellularLocation>
</comment>